<sequence length="107" mass="11568">MAEILEGFGGTAEQASRAVALLKSLSHEGRLQILCLLVDGEMNVTQLAEALGTSPVTVSQQLMRLRAEGIVQTRREGKSVIYRLARDEVASIVTALRDTFCRPRAAG</sequence>
<evidence type="ECO:0000313" key="5">
    <source>
        <dbReference type="EMBL" id="NHB77399.1"/>
    </source>
</evidence>
<dbReference type="InterPro" id="IPR051011">
    <property type="entry name" value="Metal_resp_trans_reg"/>
</dbReference>
<dbReference type="Proteomes" id="UP001515660">
    <property type="component" value="Unassembled WGS sequence"/>
</dbReference>
<keyword evidence="3" id="KW-0804">Transcription</keyword>
<keyword evidence="1" id="KW-0805">Transcription regulation</keyword>
<dbReference type="InterPro" id="IPR011991">
    <property type="entry name" value="ArsR-like_HTH"/>
</dbReference>
<dbReference type="CDD" id="cd00090">
    <property type="entry name" value="HTH_ARSR"/>
    <property type="match status" value="1"/>
</dbReference>
<accession>A0ABX0G923</accession>
<protein>
    <submittedName>
        <fullName evidence="5">Winged helix-turn-helix transcriptional regulator</fullName>
    </submittedName>
</protein>
<dbReference type="SMART" id="SM00419">
    <property type="entry name" value="HTH_CRP"/>
    <property type="match status" value="1"/>
</dbReference>
<dbReference type="PANTHER" id="PTHR43132:SF2">
    <property type="entry name" value="ARSENICAL RESISTANCE OPERON REPRESSOR ARSR-RELATED"/>
    <property type="match status" value="1"/>
</dbReference>
<keyword evidence="2" id="KW-0238">DNA-binding</keyword>
<dbReference type="InterPro" id="IPR012318">
    <property type="entry name" value="HTH_CRP"/>
</dbReference>
<dbReference type="Pfam" id="PF01022">
    <property type="entry name" value="HTH_5"/>
    <property type="match status" value="1"/>
</dbReference>
<evidence type="ECO:0000256" key="2">
    <source>
        <dbReference type="ARBA" id="ARBA00023125"/>
    </source>
</evidence>
<name>A0ABX0G923_9RHOB</name>
<dbReference type="Gene3D" id="1.10.10.10">
    <property type="entry name" value="Winged helix-like DNA-binding domain superfamily/Winged helix DNA-binding domain"/>
    <property type="match status" value="1"/>
</dbReference>
<dbReference type="NCBIfam" id="NF033788">
    <property type="entry name" value="HTH_metalloreg"/>
    <property type="match status" value="1"/>
</dbReference>
<dbReference type="SMART" id="SM00418">
    <property type="entry name" value="HTH_ARSR"/>
    <property type="match status" value="1"/>
</dbReference>
<dbReference type="RefSeq" id="WP_166403429.1">
    <property type="nucleotide sequence ID" value="NZ_JAANHS010000008.1"/>
</dbReference>
<dbReference type="SUPFAM" id="SSF46785">
    <property type="entry name" value="Winged helix' DNA-binding domain"/>
    <property type="match status" value="1"/>
</dbReference>
<evidence type="ECO:0000256" key="3">
    <source>
        <dbReference type="ARBA" id="ARBA00023163"/>
    </source>
</evidence>
<dbReference type="PANTHER" id="PTHR43132">
    <property type="entry name" value="ARSENICAL RESISTANCE OPERON REPRESSOR ARSR-RELATED"/>
    <property type="match status" value="1"/>
</dbReference>
<comment type="caution">
    <text evidence="5">The sequence shown here is derived from an EMBL/GenBank/DDBJ whole genome shotgun (WGS) entry which is preliminary data.</text>
</comment>
<keyword evidence="6" id="KW-1185">Reference proteome</keyword>
<dbReference type="InterPro" id="IPR036390">
    <property type="entry name" value="WH_DNA-bd_sf"/>
</dbReference>
<dbReference type="PRINTS" id="PR00778">
    <property type="entry name" value="HTHARSR"/>
</dbReference>
<dbReference type="PROSITE" id="PS50987">
    <property type="entry name" value="HTH_ARSR_2"/>
    <property type="match status" value="1"/>
</dbReference>
<dbReference type="InterPro" id="IPR036388">
    <property type="entry name" value="WH-like_DNA-bd_sf"/>
</dbReference>
<evidence type="ECO:0000256" key="1">
    <source>
        <dbReference type="ARBA" id="ARBA00023015"/>
    </source>
</evidence>
<feature type="domain" description="HTH arsR-type" evidence="4">
    <location>
        <begin position="10"/>
        <end position="104"/>
    </location>
</feature>
<gene>
    <name evidence="5" type="ORF">G8O29_11685</name>
</gene>
<proteinExistence type="predicted"/>
<dbReference type="InterPro" id="IPR001845">
    <property type="entry name" value="HTH_ArsR_DNA-bd_dom"/>
</dbReference>
<evidence type="ECO:0000259" key="4">
    <source>
        <dbReference type="PROSITE" id="PS50987"/>
    </source>
</evidence>
<organism evidence="5 6">
    <name type="scientific">Rhodobacter calidifons</name>
    <dbReference type="NCBI Taxonomy" id="2715277"/>
    <lineage>
        <taxon>Bacteria</taxon>
        <taxon>Pseudomonadati</taxon>
        <taxon>Pseudomonadota</taxon>
        <taxon>Alphaproteobacteria</taxon>
        <taxon>Rhodobacterales</taxon>
        <taxon>Rhodobacter group</taxon>
        <taxon>Rhodobacter</taxon>
    </lineage>
</organism>
<dbReference type="EMBL" id="JAANHS010000008">
    <property type="protein sequence ID" value="NHB77399.1"/>
    <property type="molecule type" value="Genomic_DNA"/>
</dbReference>
<evidence type="ECO:0000313" key="6">
    <source>
        <dbReference type="Proteomes" id="UP001515660"/>
    </source>
</evidence>
<reference evidence="5 6" key="1">
    <citation type="journal article" date="2022" name="Microorganisms">
        <title>Genome Sequence and Characterization of a Xanthorhodopsin-Containing, Aerobic Anoxygenic Phototrophic Rhodobacter Species, Isolated from Mesophilic Conditions at Yellowstone National Park.</title>
        <authorList>
            <person name="Kyndt J.A."/>
            <person name="Robertson S."/>
            <person name="Shoffstall I.B."/>
            <person name="Ramaley R.F."/>
            <person name="Meyer T.E."/>
        </authorList>
    </citation>
    <scope>NUCLEOTIDE SEQUENCE [LARGE SCALE GENOMIC DNA]</scope>
    <source>
        <strain evidence="5 6">M37P</strain>
    </source>
</reference>